<organism evidence="3 4">
    <name type="scientific">Sistotremastrum niveocremeum HHB9708</name>
    <dbReference type="NCBI Taxonomy" id="1314777"/>
    <lineage>
        <taxon>Eukaryota</taxon>
        <taxon>Fungi</taxon>
        <taxon>Dikarya</taxon>
        <taxon>Basidiomycota</taxon>
        <taxon>Agaricomycotina</taxon>
        <taxon>Agaricomycetes</taxon>
        <taxon>Sistotremastrales</taxon>
        <taxon>Sistotremastraceae</taxon>
        <taxon>Sertulicium</taxon>
        <taxon>Sertulicium niveocremeum</taxon>
    </lineage>
</organism>
<evidence type="ECO:0000259" key="2">
    <source>
        <dbReference type="PROSITE" id="PS51782"/>
    </source>
</evidence>
<feature type="region of interest" description="Disordered" evidence="1">
    <location>
        <begin position="29"/>
        <end position="107"/>
    </location>
</feature>
<feature type="compositionally biased region" description="Low complexity" evidence="1">
    <location>
        <begin position="193"/>
        <end position="207"/>
    </location>
</feature>
<feature type="domain" description="LysM" evidence="2">
    <location>
        <begin position="114"/>
        <end position="158"/>
    </location>
</feature>
<dbReference type="OrthoDB" id="2107166at2759"/>
<gene>
    <name evidence="3" type="ORF">SISNIDRAFT_448812</name>
</gene>
<feature type="compositionally biased region" description="Polar residues" evidence="1">
    <location>
        <begin position="60"/>
        <end position="70"/>
    </location>
</feature>
<dbReference type="SMART" id="SM00257">
    <property type="entry name" value="LysM"/>
    <property type="match status" value="1"/>
</dbReference>
<feature type="region of interest" description="Disordered" evidence="1">
    <location>
        <begin position="193"/>
        <end position="218"/>
    </location>
</feature>
<feature type="compositionally biased region" description="Polar residues" evidence="1">
    <location>
        <begin position="329"/>
        <end position="338"/>
    </location>
</feature>
<dbReference type="PANTHER" id="PTHR20932:SF8">
    <property type="entry name" value="LD22649P"/>
    <property type="match status" value="1"/>
</dbReference>
<sequence length="338" mass="37133">MPSSQLALDQEIWWTSDTPSDLFASELANNWPSQDSTDDELQDERTGADASLDTVHPLIVTSSSDTNDTLDITRPNLRRMLSNNSESTPPDARPHDSASSNNAATHTEPEAQVIVHEVSATDSLAGVAIKYGVPVAQIRRANKLWSTDSIHLRKTLYIPLAPSLDRPERATLKPPLDPSTEIRRIPAKALSFFPSSQASSPSTSGTDSELHSRNDHPDNALAIKRSRFYGIQLPDSIITRLSLDSLRSHDDEQAHEMGVVQPSKVDDNRVIGRRASYHDFHSTERTPVDTRGDGWLSTKTGPSARTRSELRVVNTQQPVPTPSMRILGITSSSPPRKG</sequence>
<dbReference type="EMBL" id="KV419395">
    <property type="protein sequence ID" value="KZS98544.1"/>
    <property type="molecule type" value="Genomic_DNA"/>
</dbReference>
<dbReference type="InterPro" id="IPR018392">
    <property type="entry name" value="LysM"/>
</dbReference>
<dbReference type="CDD" id="cd00118">
    <property type="entry name" value="LysM"/>
    <property type="match status" value="1"/>
</dbReference>
<dbReference type="Proteomes" id="UP000076722">
    <property type="component" value="Unassembled WGS sequence"/>
</dbReference>
<proteinExistence type="predicted"/>
<feature type="compositionally biased region" description="Basic and acidic residues" evidence="1">
    <location>
        <begin position="208"/>
        <end position="218"/>
    </location>
</feature>
<dbReference type="SUPFAM" id="SSF54106">
    <property type="entry name" value="LysM domain"/>
    <property type="match status" value="1"/>
</dbReference>
<dbReference type="InterPro" id="IPR045030">
    <property type="entry name" value="LYSM1-4"/>
</dbReference>
<evidence type="ECO:0000256" key="1">
    <source>
        <dbReference type="SAM" id="MobiDB-lite"/>
    </source>
</evidence>
<reference evidence="3 4" key="1">
    <citation type="journal article" date="2016" name="Mol. Biol. Evol.">
        <title>Comparative Genomics of Early-Diverging Mushroom-Forming Fungi Provides Insights into the Origins of Lignocellulose Decay Capabilities.</title>
        <authorList>
            <person name="Nagy L.G."/>
            <person name="Riley R."/>
            <person name="Tritt A."/>
            <person name="Adam C."/>
            <person name="Daum C."/>
            <person name="Floudas D."/>
            <person name="Sun H."/>
            <person name="Yadav J.S."/>
            <person name="Pangilinan J."/>
            <person name="Larsson K.H."/>
            <person name="Matsuura K."/>
            <person name="Barry K."/>
            <person name="Labutti K."/>
            <person name="Kuo R."/>
            <person name="Ohm R.A."/>
            <person name="Bhattacharya S.S."/>
            <person name="Shirouzu T."/>
            <person name="Yoshinaga Y."/>
            <person name="Martin F.M."/>
            <person name="Grigoriev I.V."/>
            <person name="Hibbett D.S."/>
        </authorList>
    </citation>
    <scope>NUCLEOTIDE SEQUENCE [LARGE SCALE GENOMIC DNA]</scope>
    <source>
        <strain evidence="3 4">HHB9708</strain>
    </source>
</reference>
<feature type="compositionally biased region" description="Basic and acidic residues" evidence="1">
    <location>
        <begin position="282"/>
        <end position="292"/>
    </location>
</feature>
<evidence type="ECO:0000313" key="3">
    <source>
        <dbReference type="EMBL" id="KZS98544.1"/>
    </source>
</evidence>
<dbReference type="PANTHER" id="PTHR20932">
    <property type="entry name" value="LYSM AND PUTATIVE PEPTIDOGLYCAN-BINDING DOMAIN-CONTAINING PROTEIN"/>
    <property type="match status" value="1"/>
</dbReference>
<protein>
    <recommendedName>
        <fullName evidence="2">LysM domain-containing protein</fullName>
    </recommendedName>
</protein>
<feature type="region of interest" description="Disordered" evidence="1">
    <location>
        <begin position="282"/>
        <end position="338"/>
    </location>
</feature>
<evidence type="ECO:0000313" key="4">
    <source>
        <dbReference type="Proteomes" id="UP000076722"/>
    </source>
</evidence>
<dbReference type="PROSITE" id="PS51782">
    <property type="entry name" value="LYSM"/>
    <property type="match status" value="1"/>
</dbReference>
<name>A0A165A6I7_9AGAM</name>
<keyword evidence="4" id="KW-1185">Reference proteome</keyword>
<dbReference type="Gene3D" id="3.10.350.10">
    <property type="entry name" value="LysM domain"/>
    <property type="match status" value="1"/>
</dbReference>
<accession>A0A165A6I7</accession>
<dbReference type="AlphaFoldDB" id="A0A165A6I7"/>
<dbReference type="Pfam" id="PF01476">
    <property type="entry name" value="LysM"/>
    <property type="match status" value="1"/>
</dbReference>
<dbReference type="InterPro" id="IPR036779">
    <property type="entry name" value="LysM_dom_sf"/>
</dbReference>